<feature type="region of interest" description="Disordered" evidence="9">
    <location>
        <begin position="306"/>
        <end position="335"/>
    </location>
</feature>
<evidence type="ECO:0000259" key="10">
    <source>
        <dbReference type="PROSITE" id="PS51171"/>
    </source>
</evidence>
<protein>
    <recommendedName>
        <fullName evidence="2">prephenate dehydratase</fullName>
        <ecNumber evidence="2">4.2.1.51</ecNumber>
    </recommendedName>
</protein>
<keyword evidence="6 11" id="KW-0456">Lyase</keyword>
<comment type="pathway">
    <text evidence="1">Amino-acid biosynthesis; L-phenylalanine biosynthesis; phenylpyruvate from prephenate: step 1/1.</text>
</comment>
<dbReference type="GO" id="GO:0004664">
    <property type="term" value="F:prephenate dehydratase activity"/>
    <property type="evidence" value="ECO:0007669"/>
    <property type="project" value="UniProtKB-EC"/>
</dbReference>
<dbReference type="CDD" id="cd04905">
    <property type="entry name" value="ACT_CM-PDT"/>
    <property type="match status" value="1"/>
</dbReference>
<dbReference type="Proteomes" id="UP000000492">
    <property type="component" value="Chromosome"/>
</dbReference>
<dbReference type="UniPathway" id="UPA00121">
    <property type="reaction ID" value="UER00345"/>
</dbReference>
<dbReference type="KEGG" id="crd:CRES_0518"/>
<accession>F8DYN9</accession>
<evidence type="ECO:0000256" key="6">
    <source>
        <dbReference type="ARBA" id="ARBA00023239"/>
    </source>
</evidence>
<dbReference type="Gene3D" id="3.40.190.10">
    <property type="entry name" value="Periplasmic binding protein-like II"/>
    <property type="match status" value="2"/>
</dbReference>
<dbReference type="eggNOG" id="COG0077">
    <property type="taxonomic scope" value="Bacteria"/>
</dbReference>
<dbReference type="PANTHER" id="PTHR21022">
    <property type="entry name" value="PREPHENATE DEHYDRATASE P PROTEIN"/>
    <property type="match status" value="1"/>
</dbReference>
<dbReference type="EC" id="4.2.1.51" evidence="2"/>
<dbReference type="InterPro" id="IPR001086">
    <property type="entry name" value="Preph_deHydtase"/>
</dbReference>
<comment type="catalytic activity">
    <reaction evidence="7">
        <text>prephenate + H(+) = 3-phenylpyruvate + CO2 + H2O</text>
        <dbReference type="Rhea" id="RHEA:21648"/>
        <dbReference type="ChEBI" id="CHEBI:15377"/>
        <dbReference type="ChEBI" id="CHEBI:15378"/>
        <dbReference type="ChEBI" id="CHEBI:16526"/>
        <dbReference type="ChEBI" id="CHEBI:18005"/>
        <dbReference type="ChEBI" id="CHEBI:29934"/>
        <dbReference type="EC" id="4.2.1.51"/>
    </reaction>
</comment>
<evidence type="ECO:0000256" key="1">
    <source>
        <dbReference type="ARBA" id="ARBA00004741"/>
    </source>
</evidence>
<keyword evidence="12" id="KW-1185">Reference proteome</keyword>
<dbReference type="GO" id="GO:0009094">
    <property type="term" value="P:L-phenylalanine biosynthetic process"/>
    <property type="evidence" value="ECO:0007669"/>
    <property type="project" value="UniProtKB-UniPathway"/>
</dbReference>
<reference evidence="11 12" key="1">
    <citation type="journal article" date="2012" name="BMC Genomics">
        <title>Complete genome sequence, lifestyle, and multi-drug resistance of the human pathogen Corynebacterium resistens DSM 45100 isolated from blood samples of a leukemia patient.</title>
        <authorList>
            <person name="Schroder J."/>
            <person name="Maus I."/>
            <person name="Meyer K."/>
            <person name="Wordemann S."/>
            <person name="Blom J."/>
            <person name="Jaenicke S."/>
            <person name="Schneider J."/>
            <person name="Trost E."/>
            <person name="Tauch A."/>
        </authorList>
    </citation>
    <scope>NUCLEOTIDE SEQUENCE [LARGE SCALE GENOMIC DNA]</scope>
    <source>
        <strain evidence="12">DSM 45100 / JCM 12819 / CCUG 50093 / GTC 2026 / SICGH 158</strain>
    </source>
</reference>
<name>F8DYN9_CORRG</name>
<dbReference type="Pfam" id="PF00800">
    <property type="entry name" value="PDT"/>
    <property type="match status" value="1"/>
</dbReference>
<dbReference type="EMBL" id="CP002857">
    <property type="protein sequence ID" value="AEI08881.1"/>
    <property type="molecule type" value="Genomic_DNA"/>
</dbReference>
<dbReference type="HOGENOM" id="CLU_035008_0_0_11"/>
<evidence type="ECO:0000256" key="3">
    <source>
        <dbReference type="ARBA" id="ARBA00022605"/>
    </source>
</evidence>
<dbReference type="SUPFAM" id="SSF53850">
    <property type="entry name" value="Periplasmic binding protein-like II"/>
    <property type="match status" value="1"/>
</dbReference>
<evidence type="ECO:0000256" key="5">
    <source>
        <dbReference type="ARBA" id="ARBA00023222"/>
    </source>
</evidence>
<sequence length="335" mass="35733">MVITMSTYPPASDARCRVAFLGPRGTFTEQALREFVSAGHVPTQAETVEAAAPGVALKMVRDNHAEFACVALESSVDGPVAQTEDALVTGDRLQIYHEVIVPVAFTIMVRPGTKPEDVRTITTHPVAEAQVRQWIAKHLPNAQFVPASSNGAAAQMVAEEDADAAAAPERAREIHGLEALAQYVADVPGAHTRFVLVGKPAAPTPRTGNDRTGVAFILENQPSSLLDALTQLSARGVDMSRISSRPLRGVWNAPGTSENGLPMSGHYVFHVGLVGHIEDAAVAEALAGLQRVARHVRYLGSWPASEDVKNRHQGSAPPDFAESAAWVDRLKNGKD</sequence>
<dbReference type="CDD" id="cd13632">
    <property type="entry name" value="PBP2_Aa-PDT_like"/>
    <property type="match status" value="1"/>
</dbReference>
<dbReference type="OrthoDB" id="9802281at2"/>
<evidence type="ECO:0000256" key="9">
    <source>
        <dbReference type="SAM" id="MobiDB-lite"/>
    </source>
</evidence>
<dbReference type="SUPFAM" id="SSF55021">
    <property type="entry name" value="ACT-like"/>
    <property type="match status" value="1"/>
</dbReference>
<dbReference type="InterPro" id="IPR008242">
    <property type="entry name" value="Chor_mutase/pphenate_deHydtase"/>
</dbReference>
<evidence type="ECO:0000313" key="12">
    <source>
        <dbReference type="Proteomes" id="UP000000492"/>
    </source>
</evidence>
<gene>
    <name evidence="11" type="primary">pheA</name>
    <name evidence="11" type="ordered locus">CRES_0518</name>
</gene>
<dbReference type="InterPro" id="IPR045865">
    <property type="entry name" value="ACT-like_dom_sf"/>
</dbReference>
<dbReference type="Gene3D" id="3.30.70.260">
    <property type="match status" value="1"/>
</dbReference>
<proteinExistence type="predicted"/>
<keyword evidence="5" id="KW-0584">Phenylalanine biosynthesis</keyword>
<feature type="domain" description="Prephenate dehydratase" evidence="10">
    <location>
        <begin position="17"/>
        <end position="199"/>
    </location>
</feature>
<dbReference type="AlphaFoldDB" id="F8DYN9"/>
<dbReference type="NCBIfam" id="NF008865">
    <property type="entry name" value="PRK11898.1"/>
    <property type="match status" value="1"/>
</dbReference>
<dbReference type="STRING" id="662755.CRES_0518"/>
<evidence type="ECO:0000256" key="4">
    <source>
        <dbReference type="ARBA" id="ARBA00023141"/>
    </source>
</evidence>
<dbReference type="PIRSF" id="PIRSF001500">
    <property type="entry name" value="Chor_mut_pdt_Ppr"/>
    <property type="match status" value="1"/>
</dbReference>
<organism evidence="11 12">
    <name type="scientific">Corynebacterium resistens (strain DSM 45100 / JCM 12819 / GTC 2026 / SICGH 158)</name>
    <dbReference type="NCBI Taxonomy" id="662755"/>
    <lineage>
        <taxon>Bacteria</taxon>
        <taxon>Bacillati</taxon>
        <taxon>Actinomycetota</taxon>
        <taxon>Actinomycetes</taxon>
        <taxon>Mycobacteriales</taxon>
        <taxon>Corynebacteriaceae</taxon>
        <taxon>Corynebacterium</taxon>
    </lineage>
</organism>
<feature type="site" description="Essential for prephenate dehydratase activity" evidence="8">
    <location>
        <position position="192"/>
    </location>
</feature>
<evidence type="ECO:0000256" key="8">
    <source>
        <dbReference type="PIRSR" id="PIRSR001500-2"/>
    </source>
</evidence>
<evidence type="ECO:0000313" key="11">
    <source>
        <dbReference type="EMBL" id="AEI08881.1"/>
    </source>
</evidence>
<evidence type="ECO:0000256" key="2">
    <source>
        <dbReference type="ARBA" id="ARBA00013147"/>
    </source>
</evidence>
<keyword evidence="4" id="KW-0057">Aromatic amino acid biosynthesis</keyword>
<keyword evidence="3" id="KW-0028">Amino-acid biosynthesis</keyword>
<evidence type="ECO:0000256" key="7">
    <source>
        <dbReference type="ARBA" id="ARBA00047848"/>
    </source>
</evidence>
<dbReference type="PROSITE" id="PS51171">
    <property type="entry name" value="PREPHENATE_DEHYDR_3"/>
    <property type="match status" value="1"/>
</dbReference>
<dbReference type="GO" id="GO:0005737">
    <property type="term" value="C:cytoplasm"/>
    <property type="evidence" value="ECO:0007669"/>
    <property type="project" value="TreeGrafter"/>
</dbReference>
<dbReference type="PANTHER" id="PTHR21022:SF19">
    <property type="entry name" value="PREPHENATE DEHYDRATASE-RELATED"/>
    <property type="match status" value="1"/>
</dbReference>